<keyword evidence="3" id="KW-0902">Two-component regulatory system</keyword>
<dbReference type="RefSeq" id="WP_200485894.1">
    <property type="nucleotide sequence ID" value="NZ_JAEPIV010000010.1"/>
</dbReference>
<dbReference type="SUPFAM" id="SSF111126">
    <property type="entry name" value="Ligand-binding domain in the NO signalling and Golgi transport"/>
    <property type="match status" value="1"/>
</dbReference>
<evidence type="ECO:0000259" key="6">
    <source>
        <dbReference type="PROSITE" id="PS50045"/>
    </source>
</evidence>
<dbReference type="Pfam" id="PF02830">
    <property type="entry name" value="V4R"/>
    <property type="match status" value="1"/>
</dbReference>
<sequence length="574" mass="62899">MNTEPELGVDIGALSARLRFNPEDGCIWLERERMMLVHLSAYAAFRKELIEAVGQEAAKRMLMRMGHAGGSSDGALARRARPESDMLTNFLAGPRLHAIEGMVVVEPVAHSFDPATNFHAGEWIWRNSIEVEAHLKEHGLSKEPVCWSAIGYATGYTSVFMGRPILYREVECRAMGHAQCRIVGKPAELWEDGARDDLQNGLCLSEPWNSDTDQWERTAGVAAPALEWSDGRLLGMSPNFVSTMDLIGKVAPTDAPVLLVGEAGVGKKTSARALHRLSNRARQPFVHFSCSAATGDALDAELFGIEKGALAGAAVSRNGRVERANGGTLFLEDVHCLDARAQSKLLRVLQAGEVERLGGGQPRPVKLRVIAASMPRLMAAVRDGCFREDLYYKLSAFPIRLAPLRERRSDIPLLLKHFVTEFAGRHDKRIRSVAQSAIAFLLTYEFPGNIAELESMIERAVILAPDAGTIDLSHLSSPLDQDSPRFFSVSRAGRLSMGGTEDPPATDGTPSLDRLLDGNFSLETFENEIIARAVERASGNLSAAARELGMTRPQLAYRFRKSRGVEEDEARDAF</sequence>
<comment type="caution">
    <text evidence="7">The sequence shown here is derived from an EMBL/GenBank/DDBJ whole genome shotgun (WGS) entry which is preliminary data.</text>
</comment>
<dbReference type="InterPro" id="IPR009057">
    <property type="entry name" value="Homeodomain-like_sf"/>
</dbReference>
<dbReference type="PROSITE" id="PS50045">
    <property type="entry name" value="SIGMA54_INTERACT_4"/>
    <property type="match status" value="1"/>
</dbReference>
<dbReference type="Gene3D" id="3.40.50.300">
    <property type="entry name" value="P-loop containing nucleotide triphosphate hydrolases"/>
    <property type="match status" value="1"/>
</dbReference>
<organism evidence="7 8">
    <name type="scientific">Azospirillum aestuarii</name>
    <dbReference type="NCBI Taxonomy" id="2802052"/>
    <lineage>
        <taxon>Bacteria</taxon>
        <taxon>Pseudomonadati</taxon>
        <taxon>Pseudomonadota</taxon>
        <taxon>Alphaproteobacteria</taxon>
        <taxon>Rhodospirillales</taxon>
        <taxon>Azospirillaceae</taxon>
        <taxon>Azospirillum</taxon>
    </lineage>
</organism>
<dbReference type="InterPro" id="IPR002078">
    <property type="entry name" value="Sigma_54_int"/>
</dbReference>
<gene>
    <name evidence="7" type="ORF">JJL56_18695</name>
</gene>
<dbReference type="Pfam" id="PF00158">
    <property type="entry name" value="Sigma54_activat"/>
    <property type="match status" value="1"/>
</dbReference>
<dbReference type="Proteomes" id="UP000654452">
    <property type="component" value="Unassembled WGS sequence"/>
</dbReference>
<accession>A0ABS1I1E3</accession>
<evidence type="ECO:0000313" key="8">
    <source>
        <dbReference type="Proteomes" id="UP000654452"/>
    </source>
</evidence>
<proteinExistence type="predicted"/>
<dbReference type="SMART" id="SM00989">
    <property type="entry name" value="V4R"/>
    <property type="match status" value="1"/>
</dbReference>
<feature type="domain" description="Sigma-54 factor interaction" evidence="6">
    <location>
        <begin position="233"/>
        <end position="462"/>
    </location>
</feature>
<dbReference type="InterPro" id="IPR010523">
    <property type="entry name" value="XylR_N"/>
</dbReference>
<name>A0ABS1I1E3_9PROT</name>
<dbReference type="SMART" id="SM00382">
    <property type="entry name" value="AAA"/>
    <property type="match status" value="1"/>
</dbReference>
<dbReference type="InterPro" id="IPR003593">
    <property type="entry name" value="AAA+_ATPase"/>
</dbReference>
<evidence type="ECO:0000256" key="3">
    <source>
        <dbReference type="ARBA" id="ARBA00023012"/>
    </source>
</evidence>
<dbReference type="EMBL" id="JAEPIV010000010">
    <property type="protein sequence ID" value="MBK4720897.1"/>
    <property type="molecule type" value="Genomic_DNA"/>
</dbReference>
<dbReference type="Gene3D" id="1.10.10.60">
    <property type="entry name" value="Homeodomain-like"/>
    <property type="match status" value="1"/>
</dbReference>
<dbReference type="Gene3D" id="3.30.1380.20">
    <property type="entry name" value="Trafficking protein particle complex subunit 3"/>
    <property type="match status" value="1"/>
</dbReference>
<keyword evidence="4" id="KW-0805">Transcription regulation</keyword>
<evidence type="ECO:0000313" key="7">
    <source>
        <dbReference type="EMBL" id="MBK4720897.1"/>
    </source>
</evidence>
<evidence type="ECO:0000256" key="1">
    <source>
        <dbReference type="ARBA" id="ARBA00022741"/>
    </source>
</evidence>
<dbReference type="SUPFAM" id="SSF52540">
    <property type="entry name" value="P-loop containing nucleoside triphosphate hydrolases"/>
    <property type="match status" value="1"/>
</dbReference>
<evidence type="ECO:0000256" key="5">
    <source>
        <dbReference type="ARBA" id="ARBA00023163"/>
    </source>
</evidence>
<dbReference type="InterPro" id="IPR024096">
    <property type="entry name" value="NO_sig/Golgi_transp_ligand-bd"/>
</dbReference>
<evidence type="ECO:0000256" key="4">
    <source>
        <dbReference type="ARBA" id="ARBA00023015"/>
    </source>
</evidence>
<dbReference type="PANTHER" id="PTHR32071">
    <property type="entry name" value="TRANSCRIPTIONAL REGULATORY PROTEIN"/>
    <property type="match status" value="1"/>
</dbReference>
<dbReference type="InterPro" id="IPR027417">
    <property type="entry name" value="P-loop_NTPase"/>
</dbReference>
<dbReference type="SUPFAM" id="SSF46689">
    <property type="entry name" value="Homeodomain-like"/>
    <property type="match status" value="1"/>
</dbReference>
<dbReference type="InterPro" id="IPR002197">
    <property type="entry name" value="HTH_Fis"/>
</dbReference>
<reference evidence="7 8" key="1">
    <citation type="submission" date="2021-01" db="EMBL/GenBank/DDBJ databases">
        <title>Azospirillum sp. YIM DDC1 draft genome.</title>
        <authorList>
            <person name="Wang Y.-X."/>
        </authorList>
    </citation>
    <scope>NUCLEOTIDE SEQUENCE [LARGE SCALE GENOMIC DNA]</scope>
    <source>
        <strain evidence="7 8">YIM DDC1</strain>
    </source>
</reference>
<dbReference type="PANTHER" id="PTHR32071:SF113">
    <property type="entry name" value="ALGINATE BIOSYNTHESIS TRANSCRIPTIONAL REGULATORY PROTEIN ALGB"/>
    <property type="match status" value="1"/>
</dbReference>
<keyword evidence="1" id="KW-0547">Nucleotide-binding</keyword>
<dbReference type="PRINTS" id="PR01590">
    <property type="entry name" value="HTHFIS"/>
</dbReference>
<dbReference type="Gene3D" id="1.10.8.60">
    <property type="match status" value="1"/>
</dbReference>
<keyword evidence="8" id="KW-1185">Reference proteome</keyword>
<dbReference type="InterPro" id="IPR058031">
    <property type="entry name" value="AAA_lid_NorR"/>
</dbReference>
<evidence type="ECO:0000256" key="2">
    <source>
        <dbReference type="ARBA" id="ARBA00022840"/>
    </source>
</evidence>
<keyword evidence="2" id="KW-0067">ATP-binding</keyword>
<dbReference type="CDD" id="cd00009">
    <property type="entry name" value="AAA"/>
    <property type="match status" value="1"/>
</dbReference>
<dbReference type="Pfam" id="PF25601">
    <property type="entry name" value="AAA_lid_14"/>
    <property type="match status" value="1"/>
</dbReference>
<dbReference type="Pfam" id="PF02954">
    <property type="entry name" value="HTH_8"/>
    <property type="match status" value="1"/>
</dbReference>
<dbReference type="InterPro" id="IPR004096">
    <property type="entry name" value="V4R"/>
</dbReference>
<protein>
    <submittedName>
        <fullName evidence="7">Sigma-54-dependent Fis family transcriptional regulator</fullName>
    </submittedName>
</protein>
<keyword evidence="5" id="KW-0804">Transcription</keyword>
<dbReference type="Pfam" id="PF06505">
    <property type="entry name" value="XylR_N"/>
    <property type="match status" value="1"/>
</dbReference>